<comment type="caution">
    <text evidence="1">The sequence shown here is derived from an EMBL/GenBank/DDBJ whole genome shotgun (WGS) entry which is preliminary data.</text>
</comment>
<gene>
    <name evidence="1" type="ORF">GALL_546420</name>
</gene>
<accession>A0A1J5NZW6</accession>
<evidence type="ECO:0000313" key="1">
    <source>
        <dbReference type="EMBL" id="OIQ63816.1"/>
    </source>
</evidence>
<name>A0A1J5NZW6_9ZZZZ</name>
<protein>
    <submittedName>
        <fullName evidence="1">Uncharacterized protein</fullName>
    </submittedName>
</protein>
<dbReference type="AlphaFoldDB" id="A0A1J5NZW6"/>
<sequence length="225" mass="25257">MKSVGHGFLCGKSFGRNNEERGFGIQCFEYFFGVGAIDIGNEMHLQFGVTIWFQCLINHRRPEVGTADTDIDHIGDAFAAVAPPHALSHLPGKYGHFVDYRAHAGHDIYPIDPHRTFAAIAQGDMQYRPVLGVIDFLAVEHLVAPAGNIGLFGQFHQQAHGFGSNSIFGIVQQQLAQLQGKAFESLRILRKHIAHMQMAHCFVMLPQLLTNLTMQRHVRRWRFSI</sequence>
<proteinExistence type="predicted"/>
<dbReference type="EMBL" id="MLJW01008668">
    <property type="protein sequence ID" value="OIQ63816.1"/>
    <property type="molecule type" value="Genomic_DNA"/>
</dbReference>
<reference evidence="1" key="1">
    <citation type="submission" date="2016-10" db="EMBL/GenBank/DDBJ databases">
        <title>Sequence of Gallionella enrichment culture.</title>
        <authorList>
            <person name="Poehlein A."/>
            <person name="Muehling M."/>
            <person name="Daniel R."/>
        </authorList>
    </citation>
    <scope>NUCLEOTIDE SEQUENCE</scope>
</reference>
<organism evidence="1">
    <name type="scientific">mine drainage metagenome</name>
    <dbReference type="NCBI Taxonomy" id="410659"/>
    <lineage>
        <taxon>unclassified sequences</taxon>
        <taxon>metagenomes</taxon>
        <taxon>ecological metagenomes</taxon>
    </lineage>
</organism>